<comment type="function">
    <text evidence="2">Extracellular metalloprotease that contributes to pathogenicity.</text>
</comment>
<dbReference type="PANTHER" id="PTHR11705:SF143">
    <property type="entry name" value="SLL0236 PROTEIN"/>
    <property type="match status" value="1"/>
</dbReference>
<dbReference type="SUPFAM" id="SSF53187">
    <property type="entry name" value="Zn-dependent exopeptidases"/>
    <property type="match status" value="1"/>
</dbReference>
<evidence type="ECO:0000256" key="5">
    <source>
        <dbReference type="ARBA" id="ARBA00022525"/>
    </source>
</evidence>
<evidence type="ECO:0000256" key="2">
    <source>
        <dbReference type="ARBA" id="ARBA00003091"/>
    </source>
</evidence>
<keyword evidence="13" id="KW-0482">Metalloprotease</keyword>
<evidence type="ECO:0000256" key="18">
    <source>
        <dbReference type="SAM" id="Phobius"/>
    </source>
</evidence>
<keyword evidence="18" id="KW-0812">Transmembrane</keyword>
<feature type="transmembrane region" description="Helical" evidence="18">
    <location>
        <begin position="28"/>
        <end position="45"/>
    </location>
</feature>
<feature type="domain" description="Peptidase M14" evidence="19">
    <location>
        <begin position="152"/>
        <end position="450"/>
    </location>
</feature>
<dbReference type="InterPro" id="IPR036990">
    <property type="entry name" value="M14A-like_propep"/>
</dbReference>
<comment type="similarity">
    <text evidence="4 17">Belongs to the peptidase M14 family.</text>
</comment>
<dbReference type="InterPro" id="IPR057247">
    <property type="entry name" value="CARBOXYPEPT_ZN_2"/>
</dbReference>
<dbReference type="GO" id="GO:0008270">
    <property type="term" value="F:zinc ion binding"/>
    <property type="evidence" value="ECO:0007669"/>
    <property type="project" value="InterPro"/>
</dbReference>
<dbReference type="GO" id="GO:0005615">
    <property type="term" value="C:extracellular space"/>
    <property type="evidence" value="ECO:0007669"/>
    <property type="project" value="TreeGrafter"/>
</dbReference>
<dbReference type="EMBL" id="CALNXJ010000013">
    <property type="protein sequence ID" value="CAH3112224.1"/>
    <property type="molecule type" value="Genomic_DNA"/>
</dbReference>
<comment type="subcellular location">
    <subcellularLocation>
        <location evidence="3">Secreted</location>
    </subcellularLocation>
</comment>
<evidence type="ECO:0000256" key="15">
    <source>
        <dbReference type="ARBA" id="ARBA00023157"/>
    </source>
</evidence>
<evidence type="ECO:0000256" key="14">
    <source>
        <dbReference type="ARBA" id="ARBA00023145"/>
    </source>
</evidence>
<keyword evidence="15" id="KW-1015">Disulfide bond</keyword>
<dbReference type="PANTHER" id="PTHR11705">
    <property type="entry name" value="PROTEASE FAMILY M14 CARBOXYPEPTIDASE A,B"/>
    <property type="match status" value="1"/>
</dbReference>
<dbReference type="PROSITE" id="PS52035">
    <property type="entry name" value="PEPTIDASE_M14"/>
    <property type="match status" value="1"/>
</dbReference>
<dbReference type="Pfam" id="PF02244">
    <property type="entry name" value="Propep_M14"/>
    <property type="match status" value="1"/>
</dbReference>
<dbReference type="FunFam" id="3.40.630.10:FF:000040">
    <property type="entry name" value="zinc carboxypeptidase"/>
    <property type="match status" value="1"/>
</dbReference>
<evidence type="ECO:0000256" key="13">
    <source>
        <dbReference type="ARBA" id="ARBA00023049"/>
    </source>
</evidence>
<dbReference type="GO" id="GO:0006508">
    <property type="term" value="P:proteolysis"/>
    <property type="evidence" value="ECO:0007669"/>
    <property type="project" value="UniProtKB-KW"/>
</dbReference>
<comment type="caution">
    <text evidence="20">The sequence shown here is derived from an EMBL/GenBank/DDBJ whole genome shotgun (WGS) entry which is preliminary data.</text>
</comment>
<keyword evidence="21" id="KW-1185">Reference proteome</keyword>
<dbReference type="CDD" id="cd03860">
    <property type="entry name" value="M14_CP_A-B_like"/>
    <property type="match status" value="1"/>
</dbReference>
<dbReference type="Proteomes" id="UP001159428">
    <property type="component" value="Unassembled WGS sequence"/>
</dbReference>
<keyword evidence="6" id="KW-0121">Carboxypeptidase</keyword>
<evidence type="ECO:0000256" key="16">
    <source>
        <dbReference type="ARBA" id="ARBA00057299"/>
    </source>
</evidence>
<gene>
    <name evidence="20" type="ORF">PMEA_00005022</name>
</gene>
<dbReference type="Gene3D" id="3.30.70.340">
    <property type="entry name" value="Metallocarboxypeptidase-like"/>
    <property type="match status" value="1"/>
</dbReference>
<name>A0AAU9WCB2_9CNID</name>
<evidence type="ECO:0000256" key="1">
    <source>
        <dbReference type="ARBA" id="ARBA00001947"/>
    </source>
</evidence>
<keyword evidence="11" id="KW-0862">Zinc</keyword>
<dbReference type="InterPro" id="IPR000834">
    <property type="entry name" value="Peptidase_M14"/>
</dbReference>
<evidence type="ECO:0000256" key="9">
    <source>
        <dbReference type="ARBA" id="ARBA00022729"/>
    </source>
</evidence>
<evidence type="ECO:0000313" key="21">
    <source>
        <dbReference type="Proteomes" id="UP001159428"/>
    </source>
</evidence>
<feature type="active site" description="Proton donor/acceptor" evidence="17">
    <location>
        <position position="416"/>
    </location>
</feature>
<evidence type="ECO:0000256" key="8">
    <source>
        <dbReference type="ARBA" id="ARBA00022723"/>
    </source>
</evidence>
<keyword evidence="14" id="KW-0865">Zymogen</keyword>
<keyword evidence="9" id="KW-0732">Signal</keyword>
<dbReference type="InterPro" id="IPR003146">
    <property type="entry name" value="M14A_act_pep"/>
</dbReference>
<dbReference type="GO" id="GO:0004181">
    <property type="term" value="F:metallocarboxypeptidase activity"/>
    <property type="evidence" value="ECO:0007669"/>
    <property type="project" value="InterPro"/>
</dbReference>
<organism evidence="20 21">
    <name type="scientific">Pocillopora meandrina</name>
    <dbReference type="NCBI Taxonomy" id="46732"/>
    <lineage>
        <taxon>Eukaryota</taxon>
        <taxon>Metazoa</taxon>
        <taxon>Cnidaria</taxon>
        <taxon>Anthozoa</taxon>
        <taxon>Hexacorallia</taxon>
        <taxon>Scleractinia</taxon>
        <taxon>Astrocoeniina</taxon>
        <taxon>Pocilloporidae</taxon>
        <taxon>Pocillopora</taxon>
    </lineage>
</organism>
<accession>A0AAU9WCB2</accession>
<protein>
    <recommendedName>
        <fullName evidence="19">Peptidase M14 domain-containing protein</fullName>
    </recommendedName>
</protein>
<evidence type="ECO:0000256" key="10">
    <source>
        <dbReference type="ARBA" id="ARBA00022801"/>
    </source>
</evidence>
<dbReference type="InterPro" id="IPR057246">
    <property type="entry name" value="CARBOXYPEPT_ZN_1"/>
</dbReference>
<evidence type="ECO:0000256" key="17">
    <source>
        <dbReference type="PROSITE-ProRule" id="PRU01379"/>
    </source>
</evidence>
<keyword evidence="10" id="KW-0378">Hydrolase</keyword>
<comment type="cofactor">
    <cofactor evidence="1">
        <name>Zn(2+)</name>
        <dbReference type="ChEBI" id="CHEBI:29105"/>
    </cofactor>
</comment>
<keyword evidence="18" id="KW-0472">Membrane</keyword>
<evidence type="ECO:0000259" key="19">
    <source>
        <dbReference type="PROSITE" id="PS52035"/>
    </source>
</evidence>
<dbReference type="PROSITE" id="PS00133">
    <property type="entry name" value="CARBOXYPEPT_ZN_2"/>
    <property type="match status" value="1"/>
</dbReference>
<dbReference type="Pfam" id="PF00246">
    <property type="entry name" value="Peptidase_M14"/>
    <property type="match status" value="1"/>
</dbReference>
<evidence type="ECO:0000256" key="12">
    <source>
        <dbReference type="ARBA" id="ARBA00023026"/>
    </source>
</evidence>
<dbReference type="SMART" id="SM00631">
    <property type="entry name" value="Zn_pept"/>
    <property type="match status" value="1"/>
</dbReference>
<dbReference type="FunFam" id="3.30.70.340:FF:000002">
    <property type="entry name" value="Carboxypeptidase A"/>
    <property type="match status" value="1"/>
</dbReference>
<evidence type="ECO:0000256" key="6">
    <source>
        <dbReference type="ARBA" id="ARBA00022645"/>
    </source>
</evidence>
<comment type="function">
    <text evidence="16">Involved in the digestion of the blood meal.</text>
</comment>
<dbReference type="AlphaFoldDB" id="A0AAU9WCB2"/>
<dbReference type="Gene3D" id="3.40.630.10">
    <property type="entry name" value="Zn peptidases"/>
    <property type="match status" value="1"/>
</dbReference>
<evidence type="ECO:0000256" key="11">
    <source>
        <dbReference type="ARBA" id="ARBA00022833"/>
    </source>
</evidence>
<keyword evidence="18" id="KW-1133">Transmembrane helix</keyword>
<evidence type="ECO:0000256" key="3">
    <source>
        <dbReference type="ARBA" id="ARBA00004613"/>
    </source>
</evidence>
<evidence type="ECO:0000313" key="20">
    <source>
        <dbReference type="EMBL" id="CAH3112224.1"/>
    </source>
</evidence>
<keyword evidence="12" id="KW-0843">Virulence</keyword>
<dbReference type="PRINTS" id="PR00765">
    <property type="entry name" value="CRBOXYPTASEA"/>
</dbReference>
<evidence type="ECO:0000256" key="7">
    <source>
        <dbReference type="ARBA" id="ARBA00022670"/>
    </source>
</evidence>
<evidence type="ECO:0000256" key="4">
    <source>
        <dbReference type="ARBA" id="ARBA00005988"/>
    </source>
</evidence>
<dbReference type="PROSITE" id="PS00132">
    <property type="entry name" value="CARBOXYPEPT_ZN_1"/>
    <property type="match status" value="1"/>
</dbReference>
<dbReference type="SUPFAM" id="SSF54897">
    <property type="entry name" value="Protease propeptides/inhibitors"/>
    <property type="match status" value="1"/>
</dbReference>
<proteinExistence type="inferred from homology"/>
<reference evidence="20 21" key="1">
    <citation type="submission" date="2022-05" db="EMBL/GenBank/DDBJ databases">
        <authorList>
            <consortium name="Genoscope - CEA"/>
            <person name="William W."/>
        </authorList>
    </citation>
    <scope>NUCLEOTIDE SEQUENCE [LARGE SCALE GENOMIC DNA]</scope>
</reference>
<sequence>MRITLCSLGYTKRRVASVARVEATAMRIRFVVMAFGSLFFLTYLVKCIDSRKVYIGHKVLRVIPKTKAQVDFLRSLHSFFNNEVVDFWTHSSLRGTPVDIRLAPGQVYRNITSLLNSHNIKFQVQISDLQSAIKRKNRNWRNKREESSWFEKYHTLAEIFSKLEETAARFKERVRMITFGKSYEGRQLKAVEIGSTLHIPKPLVFINCGIHAREWVSPATCMYIIDQLTSRYSDDITVQQVLNKVDFVIMPVFNVDGYVYTWGKDRMWRKSRSLNPGSQCVGADLNRNWGFRWGEPGASSHPCSDSYHGNSAMSEEEVQAVAKYLESLGRRLVAFLDIHSYSQMLMFPWGYTKAHCKDYLELMRVSKAVVDAIKTKGGDNTSYVFGQTSDILYIESGTMKDYLYGHLKVKYTFSMELRDTGRHGFLLPTRLIVPTAREAFEGIKALVLNMQLNDQ</sequence>
<keyword evidence="8" id="KW-0479">Metal-binding</keyword>
<keyword evidence="7" id="KW-0645">Protease</keyword>
<keyword evidence="5" id="KW-0964">Secreted</keyword>